<organism evidence="3 5">
    <name type="scientific">Rotaria magnacalcarata</name>
    <dbReference type="NCBI Taxonomy" id="392030"/>
    <lineage>
        <taxon>Eukaryota</taxon>
        <taxon>Metazoa</taxon>
        <taxon>Spiralia</taxon>
        <taxon>Gnathifera</taxon>
        <taxon>Rotifera</taxon>
        <taxon>Eurotatoria</taxon>
        <taxon>Bdelloidea</taxon>
        <taxon>Philodinida</taxon>
        <taxon>Philodinidae</taxon>
        <taxon>Rotaria</taxon>
    </lineage>
</organism>
<dbReference type="SMART" id="SM00561">
    <property type="entry name" value="MBT"/>
    <property type="match status" value="1"/>
</dbReference>
<dbReference type="InterPro" id="IPR050548">
    <property type="entry name" value="PcG_chromatin_remod_factors"/>
</dbReference>
<dbReference type="Gene3D" id="2.30.30.140">
    <property type="match status" value="1"/>
</dbReference>
<keyword evidence="1" id="KW-0677">Repeat</keyword>
<dbReference type="EMBL" id="CAJOBJ010197891">
    <property type="protein sequence ID" value="CAF4974470.1"/>
    <property type="molecule type" value="Genomic_DNA"/>
</dbReference>
<dbReference type="Pfam" id="PF02820">
    <property type="entry name" value="MBT"/>
    <property type="match status" value="1"/>
</dbReference>
<dbReference type="SUPFAM" id="SSF63748">
    <property type="entry name" value="Tudor/PWWP/MBT"/>
    <property type="match status" value="1"/>
</dbReference>
<protein>
    <submittedName>
        <fullName evidence="3">Uncharacterized protein</fullName>
    </submittedName>
</protein>
<dbReference type="Proteomes" id="UP000681720">
    <property type="component" value="Unassembled WGS sequence"/>
</dbReference>
<feature type="repeat" description="MBT" evidence="2">
    <location>
        <begin position="260"/>
        <end position="361"/>
    </location>
</feature>
<accession>A0A8S3D7K4</accession>
<gene>
    <name evidence="3" type="ORF">BYL167_LOCUS53568</name>
    <name evidence="4" type="ORF">GIL414_LOCUS55625</name>
</gene>
<dbReference type="GO" id="GO:0005634">
    <property type="term" value="C:nucleus"/>
    <property type="evidence" value="ECO:0007669"/>
    <property type="project" value="InterPro"/>
</dbReference>
<dbReference type="InterPro" id="IPR004092">
    <property type="entry name" value="Mbt"/>
</dbReference>
<dbReference type="AlphaFoldDB" id="A0A8S3D7K4"/>
<evidence type="ECO:0000313" key="5">
    <source>
        <dbReference type="Proteomes" id="UP000681967"/>
    </source>
</evidence>
<dbReference type="PROSITE" id="PS51079">
    <property type="entry name" value="MBT"/>
    <property type="match status" value="1"/>
</dbReference>
<proteinExistence type="predicted"/>
<evidence type="ECO:0000313" key="3">
    <source>
        <dbReference type="EMBL" id="CAF4938379.1"/>
    </source>
</evidence>
<evidence type="ECO:0000256" key="2">
    <source>
        <dbReference type="PROSITE-ProRule" id="PRU00459"/>
    </source>
</evidence>
<dbReference type="GO" id="GO:0042393">
    <property type="term" value="F:histone binding"/>
    <property type="evidence" value="ECO:0007669"/>
    <property type="project" value="TreeGrafter"/>
</dbReference>
<evidence type="ECO:0000256" key="1">
    <source>
        <dbReference type="ARBA" id="ARBA00022737"/>
    </source>
</evidence>
<feature type="non-terminal residue" evidence="3">
    <location>
        <position position="1"/>
    </location>
</feature>
<sequence length="409" mass="46821">SSSNNFEAINGNEFMYHQWQHLALYHYLPSPTHNSACSVCGLRPSANKSLYDACTILSPGRRTTEKKSNTQEVDTNRDQSGLLILQLGDNPLSFTGKYSVRPDGCNTFEVIFLSADKEDTDQKIPILSSIQIGCLMNNAEIKDDEKILFEYGTERSPQEKTSDIQHSQEINTGALLDEIRNFGGINGLKGAKNKAHKKRELQELYSGLRLRIDILFTDKPNFFEFVFSINDVPWARQTVKRKSTQTIFQPIVQSPGIHNSQRNISLIIRHHKSELDTPIIAPATSSTKKNPWKVGMRVEAKDRKNPYILAAANIIEVYDDNRIRINFDGWTSTFDYTVETDNTDLHPCGYWEYVQRVLYNNPNPAKSNPHFTFTRFDKPKSYDGIFSWRNYLTEKDQEPVPLECFSYLA</sequence>
<comment type="caution">
    <text evidence="3">The sequence shown here is derived from an EMBL/GenBank/DDBJ whole genome shotgun (WGS) entry which is preliminary data.</text>
</comment>
<dbReference type="EMBL" id="CAJOBH010180665">
    <property type="protein sequence ID" value="CAF4938379.1"/>
    <property type="molecule type" value="Genomic_DNA"/>
</dbReference>
<dbReference type="GO" id="GO:0003682">
    <property type="term" value="F:chromatin binding"/>
    <property type="evidence" value="ECO:0007669"/>
    <property type="project" value="TreeGrafter"/>
</dbReference>
<name>A0A8S3D7K4_9BILA</name>
<reference evidence="3" key="1">
    <citation type="submission" date="2021-02" db="EMBL/GenBank/DDBJ databases">
        <authorList>
            <person name="Nowell W R."/>
        </authorList>
    </citation>
    <scope>NUCLEOTIDE SEQUENCE</scope>
</reference>
<dbReference type="Proteomes" id="UP000681967">
    <property type="component" value="Unassembled WGS sequence"/>
</dbReference>
<dbReference type="PANTHER" id="PTHR12247">
    <property type="entry name" value="POLYCOMB GROUP PROTEIN"/>
    <property type="match status" value="1"/>
</dbReference>
<dbReference type="PANTHER" id="PTHR12247:SF131">
    <property type="entry name" value="LD05287P"/>
    <property type="match status" value="1"/>
</dbReference>
<evidence type="ECO:0000313" key="4">
    <source>
        <dbReference type="EMBL" id="CAF4974470.1"/>
    </source>
</evidence>
<dbReference type="GO" id="GO:0045892">
    <property type="term" value="P:negative regulation of DNA-templated transcription"/>
    <property type="evidence" value="ECO:0007669"/>
    <property type="project" value="TreeGrafter"/>
</dbReference>